<evidence type="ECO:0000313" key="3">
    <source>
        <dbReference type="Proteomes" id="UP001239782"/>
    </source>
</evidence>
<evidence type="ECO:0000256" key="1">
    <source>
        <dbReference type="SAM" id="Phobius"/>
    </source>
</evidence>
<keyword evidence="1" id="KW-1133">Transmembrane helix</keyword>
<protein>
    <submittedName>
        <fullName evidence="2">Metal-dependent hydrolase</fullName>
    </submittedName>
</protein>
<dbReference type="Proteomes" id="UP001239782">
    <property type="component" value="Chromosome"/>
</dbReference>
<name>A0AA51RQG0_9GAMM</name>
<feature type="transmembrane region" description="Helical" evidence="1">
    <location>
        <begin position="12"/>
        <end position="32"/>
    </location>
</feature>
<feature type="transmembrane region" description="Helical" evidence="1">
    <location>
        <begin position="129"/>
        <end position="156"/>
    </location>
</feature>
<accession>A0AA51RQG0</accession>
<dbReference type="InterPro" id="IPR007404">
    <property type="entry name" value="YdjM-like"/>
</dbReference>
<reference evidence="2 3" key="1">
    <citation type="submission" date="2023-08" db="EMBL/GenBank/DDBJ databases">
        <title>Pleionea litopenaei sp. nov., isolated from stomach of juvenile Litopenaeus vannamei.</title>
        <authorList>
            <person name="Rho A.M."/>
            <person name="Hwang C.Y."/>
        </authorList>
    </citation>
    <scope>NUCLEOTIDE SEQUENCE [LARGE SCALE GENOMIC DNA]</scope>
    <source>
        <strain evidence="2 3">HL-JVS1</strain>
    </source>
</reference>
<keyword evidence="1" id="KW-0812">Transmembrane</keyword>
<dbReference type="RefSeq" id="WP_309200802.1">
    <property type="nucleotide sequence ID" value="NZ_CP133548.1"/>
</dbReference>
<gene>
    <name evidence="2" type="ORF">Q9312_10530</name>
</gene>
<dbReference type="KEGG" id="plei:Q9312_10530"/>
<organism evidence="2 3">
    <name type="scientific">Pleionea litopenaei</name>
    <dbReference type="NCBI Taxonomy" id="3070815"/>
    <lineage>
        <taxon>Bacteria</taxon>
        <taxon>Pseudomonadati</taxon>
        <taxon>Pseudomonadota</taxon>
        <taxon>Gammaproteobacteria</taxon>
        <taxon>Oceanospirillales</taxon>
        <taxon>Pleioneaceae</taxon>
        <taxon>Pleionea</taxon>
    </lineage>
</organism>
<keyword evidence="1" id="KW-0472">Membrane</keyword>
<dbReference type="Pfam" id="PF04307">
    <property type="entry name" value="YdjM"/>
    <property type="match status" value="1"/>
</dbReference>
<dbReference type="AlphaFoldDB" id="A0AA51RQG0"/>
<dbReference type="GO" id="GO:0016787">
    <property type="term" value="F:hydrolase activity"/>
    <property type="evidence" value="ECO:0007669"/>
    <property type="project" value="UniProtKB-KW"/>
</dbReference>
<keyword evidence="3" id="KW-1185">Reference proteome</keyword>
<proteinExistence type="predicted"/>
<evidence type="ECO:0000313" key="2">
    <source>
        <dbReference type="EMBL" id="WMS85649.1"/>
    </source>
</evidence>
<feature type="transmembrane region" description="Helical" evidence="1">
    <location>
        <begin position="90"/>
        <end position="109"/>
    </location>
</feature>
<keyword evidence="2" id="KW-0378">Hydrolase</keyword>
<sequence>MPFTPIHMGPGILIKSVLQGSFSLMVFGWAQIVMDIQPLFVMITGEGHLHGFTHTYLGALIIAAIAALSGKYLSEIGLFLLKLPLSQRKVKWSIAIISALIGSASHVWLDSIMHSDLEPFYPWAKDNPMLGWLSISALHQWCLYSGLLGSVIYFAVQWRLKNSRHE</sequence>
<dbReference type="EMBL" id="CP133548">
    <property type="protein sequence ID" value="WMS85649.1"/>
    <property type="molecule type" value="Genomic_DNA"/>
</dbReference>